<dbReference type="OrthoDB" id="415825at2759"/>
<accession>A0A7I8J7E0</accession>
<sequence>MFLVGIPISIVGLQGLWPCGLPHELTSHDIATRIRVDPKTIAAASTDFGRLTNEVPAAVFCPSSDRDIAELLQVAYESTQRITVAPRGHGHSVWGQASAAGGVVIDMRCLGGNATGDEEHSPLAAARISVSEGGAYVDAGGEQLWVEVLRETLRFGLAPRSWTDYLYLTVGGTLSNAGLSGQAFRHGPQISNVYELDVVTGQGELMTCSRDRNPDLFYAVLGGLGQFGIITRASIALEPAPERVRWVRLIYTDFAAFTEDQEFLISLDGRGAPGKKIMKREDKKYKGFDYVEGSVTLGHTPVSNWRSSFFSEDDSRRIASLAAQHGAIYCLEGSMYYGSSSAPTIEQDVERLLEDLSFVPGFVFTNDVNYVGFLNRVRKGELQLRSNGLWDVPHPWLNLFVPKTRILDFNVGVFRGILMRNHSVGPILVYPLNRNKWDERMSSVVPDEEVFFTVGLLRSSTPEDWRQLETQNEEILRFCETEGIEVKQYLPHQKGRADWVKHFGRKWGAFLERKKNYDPKAILSPGQGIFDSPVA</sequence>
<dbReference type="InterPro" id="IPR016167">
    <property type="entry name" value="FAD-bd_PCMH_sub1"/>
</dbReference>
<dbReference type="InterPro" id="IPR016166">
    <property type="entry name" value="FAD-bd_PCMH"/>
</dbReference>
<dbReference type="InterPro" id="IPR016170">
    <property type="entry name" value="Cytok_DH_C_sf"/>
</dbReference>
<dbReference type="Gene3D" id="3.30.465.10">
    <property type="match status" value="1"/>
</dbReference>
<dbReference type="GO" id="GO:0019139">
    <property type="term" value="F:cytokinin dehydrogenase activity"/>
    <property type="evidence" value="ECO:0007669"/>
    <property type="project" value="UniProtKB-EC"/>
</dbReference>
<keyword evidence="6" id="KW-0560">Oxidoreductase</keyword>
<dbReference type="EMBL" id="LR746272">
    <property type="protein sequence ID" value="CAA7402937.1"/>
    <property type="molecule type" value="Genomic_DNA"/>
</dbReference>
<dbReference type="PANTHER" id="PTHR13878:SF127">
    <property type="entry name" value="CYTOKININ DEHYDROGENASE 3"/>
    <property type="match status" value="1"/>
</dbReference>
<dbReference type="Gene3D" id="3.30.43.10">
    <property type="entry name" value="Uridine Diphospho-n-acetylenolpyruvylglucosamine Reductase, domain 2"/>
    <property type="match status" value="1"/>
</dbReference>
<dbReference type="AlphaFoldDB" id="A0A7I8J7E0"/>
<dbReference type="InterPro" id="IPR016164">
    <property type="entry name" value="FAD-linked_Oxase-like_C"/>
</dbReference>
<reference evidence="9" key="1">
    <citation type="submission" date="2019-12" db="EMBL/GenBank/DDBJ databases">
        <authorList>
            <person name="Scholz U."/>
            <person name="Mascher M."/>
            <person name="Fiebig A."/>
        </authorList>
    </citation>
    <scope>NUCLEOTIDE SEQUENCE</scope>
</reference>
<keyword evidence="11" id="KW-1185">Reference proteome</keyword>
<dbReference type="Pfam" id="PF01565">
    <property type="entry name" value="FAD_binding_4"/>
    <property type="match status" value="1"/>
</dbReference>
<proteinExistence type="inferred from homology"/>
<dbReference type="PANTHER" id="PTHR13878">
    <property type="entry name" value="GULONOLACTONE OXIDASE"/>
    <property type="match status" value="1"/>
</dbReference>
<dbReference type="InterPro" id="IPR050432">
    <property type="entry name" value="FAD-linked_Oxidoreductases_BP"/>
</dbReference>
<dbReference type="GO" id="GO:0009690">
    <property type="term" value="P:cytokinin metabolic process"/>
    <property type="evidence" value="ECO:0007669"/>
    <property type="project" value="InterPro"/>
</dbReference>
<evidence type="ECO:0000259" key="8">
    <source>
        <dbReference type="PROSITE" id="PS51387"/>
    </source>
</evidence>
<dbReference type="InterPro" id="IPR006094">
    <property type="entry name" value="Oxid_FAD_bind_N"/>
</dbReference>
<evidence type="ECO:0000256" key="6">
    <source>
        <dbReference type="ARBA" id="ARBA00023002"/>
    </source>
</evidence>
<evidence type="ECO:0000313" key="9">
    <source>
        <dbReference type="EMBL" id="CAA2626871.1"/>
    </source>
</evidence>
<dbReference type="FunFam" id="3.40.462.10:FF:000001">
    <property type="entry name" value="Cytokinin dehydrogenase 2"/>
    <property type="match status" value="1"/>
</dbReference>
<organism evidence="9">
    <name type="scientific">Spirodela intermedia</name>
    <name type="common">Intermediate duckweed</name>
    <dbReference type="NCBI Taxonomy" id="51605"/>
    <lineage>
        <taxon>Eukaryota</taxon>
        <taxon>Viridiplantae</taxon>
        <taxon>Streptophyta</taxon>
        <taxon>Embryophyta</taxon>
        <taxon>Tracheophyta</taxon>
        <taxon>Spermatophyta</taxon>
        <taxon>Magnoliopsida</taxon>
        <taxon>Liliopsida</taxon>
        <taxon>Araceae</taxon>
        <taxon>Lemnoideae</taxon>
        <taxon>Spirodela</taxon>
    </lineage>
</organism>
<evidence type="ECO:0000313" key="11">
    <source>
        <dbReference type="Proteomes" id="UP000663760"/>
    </source>
</evidence>
<protein>
    <recommendedName>
        <fullName evidence="3">cytokinin dehydrogenase</fullName>
        <ecNumber evidence="3">1.5.99.12</ecNumber>
    </recommendedName>
</protein>
<comment type="similarity">
    <text evidence="2">Belongs to the oxygen-dependent FAD-linked oxidoreductase family.</text>
</comment>
<evidence type="ECO:0000313" key="10">
    <source>
        <dbReference type="EMBL" id="CAA7402937.1"/>
    </source>
</evidence>
<dbReference type="PROSITE" id="PS00862">
    <property type="entry name" value="OX2_COVAL_FAD"/>
    <property type="match status" value="1"/>
</dbReference>
<dbReference type="InterPro" id="IPR006093">
    <property type="entry name" value="Oxy_OxRdtase_FAD_BS"/>
</dbReference>
<dbReference type="PROSITE" id="PS51387">
    <property type="entry name" value="FAD_PCMH"/>
    <property type="match status" value="1"/>
</dbReference>
<dbReference type="EC" id="1.5.99.12" evidence="3"/>
<comment type="catalytic activity">
    <reaction evidence="7">
        <text>N(6)-dimethylallyladenine + A + H2O = 3-methyl-2-butenal + adenine + AH2</text>
        <dbReference type="Rhea" id="RHEA:13625"/>
        <dbReference type="ChEBI" id="CHEBI:13193"/>
        <dbReference type="ChEBI" id="CHEBI:15377"/>
        <dbReference type="ChEBI" id="CHEBI:15825"/>
        <dbReference type="ChEBI" id="CHEBI:16708"/>
        <dbReference type="ChEBI" id="CHEBI:17499"/>
        <dbReference type="ChEBI" id="CHEBI:17660"/>
        <dbReference type="EC" id="1.5.99.12"/>
    </reaction>
</comment>
<dbReference type="Pfam" id="PF09265">
    <property type="entry name" value="Cytokin-bind"/>
    <property type="match status" value="1"/>
</dbReference>
<dbReference type="Gene3D" id="3.40.462.10">
    <property type="entry name" value="FAD-linked oxidases, C-terminal domain"/>
    <property type="match status" value="1"/>
</dbReference>
<dbReference type="Proteomes" id="UP000663760">
    <property type="component" value="Chromosome 9"/>
</dbReference>
<evidence type="ECO:0000256" key="1">
    <source>
        <dbReference type="ARBA" id="ARBA00001974"/>
    </source>
</evidence>
<dbReference type="SUPFAM" id="SSF55103">
    <property type="entry name" value="FAD-linked oxidases, C-terminal domain"/>
    <property type="match status" value="1"/>
</dbReference>
<gene>
    <name evidence="9" type="ORF">SI7747_09012557</name>
    <name evidence="10" type="ORF">SI8410_09013615</name>
</gene>
<name>A0A7I8J7E0_SPIIN</name>
<keyword evidence="5" id="KW-0274">FAD</keyword>
<dbReference type="SUPFAM" id="SSF56176">
    <property type="entry name" value="FAD-binding/transporter-associated domain-like"/>
    <property type="match status" value="1"/>
</dbReference>
<dbReference type="EMBL" id="LR743596">
    <property type="protein sequence ID" value="CAA2626871.1"/>
    <property type="molecule type" value="Genomic_DNA"/>
</dbReference>
<comment type="cofactor">
    <cofactor evidence="1">
        <name>FAD</name>
        <dbReference type="ChEBI" id="CHEBI:57692"/>
    </cofactor>
</comment>
<dbReference type="InterPro" id="IPR016169">
    <property type="entry name" value="FAD-bd_PCMH_sub2"/>
</dbReference>
<evidence type="ECO:0000256" key="2">
    <source>
        <dbReference type="ARBA" id="ARBA00005466"/>
    </source>
</evidence>
<keyword evidence="4" id="KW-0285">Flavoprotein</keyword>
<dbReference type="GO" id="GO:0071949">
    <property type="term" value="F:FAD binding"/>
    <property type="evidence" value="ECO:0007669"/>
    <property type="project" value="InterPro"/>
</dbReference>
<evidence type="ECO:0000256" key="7">
    <source>
        <dbReference type="ARBA" id="ARBA00048224"/>
    </source>
</evidence>
<evidence type="ECO:0000256" key="5">
    <source>
        <dbReference type="ARBA" id="ARBA00022827"/>
    </source>
</evidence>
<dbReference type="InterPro" id="IPR036318">
    <property type="entry name" value="FAD-bd_PCMH-like_sf"/>
</dbReference>
<evidence type="ECO:0000256" key="4">
    <source>
        <dbReference type="ARBA" id="ARBA00022630"/>
    </source>
</evidence>
<feature type="domain" description="FAD-binding PCMH-type" evidence="8">
    <location>
        <begin position="52"/>
        <end position="240"/>
    </location>
</feature>
<dbReference type="InterPro" id="IPR015345">
    <property type="entry name" value="Cytokinin_DH_FAD/cytokin-bd"/>
</dbReference>
<evidence type="ECO:0000256" key="3">
    <source>
        <dbReference type="ARBA" id="ARBA00011928"/>
    </source>
</evidence>